<evidence type="ECO:0000256" key="3">
    <source>
        <dbReference type="ARBA" id="ARBA00022741"/>
    </source>
</evidence>
<dbReference type="EMBL" id="MAEI02000001">
    <property type="protein sequence ID" value="MEO1781083.1"/>
    <property type="molecule type" value="Genomic_DNA"/>
</dbReference>
<feature type="domain" description="ABC transporter" evidence="5">
    <location>
        <begin position="4"/>
        <end position="243"/>
    </location>
</feature>
<dbReference type="Pfam" id="PF00005">
    <property type="entry name" value="ABC_tran"/>
    <property type="match status" value="1"/>
</dbReference>
<gene>
    <name evidence="6" type="ORF">BAU18_000662</name>
</gene>
<dbReference type="InterPro" id="IPR003593">
    <property type="entry name" value="AAA+_ATPase"/>
</dbReference>
<reference evidence="6" key="1">
    <citation type="submission" date="2016-06" db="EMBL/GenBank/DDBJ databases">
        <authorList>
            <person name="Van Tyne D."/>
        </authorList>
    </citation>
    <scope>NUCLEOTIDE SEQUENCE</scope>
    <source>
        <strain evidence="6">JM9A</strain>
    </source>
</reference>
<evidence type="ECO:0000259" key="5">
    <source>
        <dbReference type="PROSITE" id="PS50893"/>
    </source>
</evidence>
<dbReference type="PROSITE" id="PS00211">
    <property type="entry name" value="ABC_TRANSPORTER_1"/>
    <property type="match status" value="1"/>
</dbReference>
<name>A0ABV0EZ37_9ENTE</name>
<keyword evidence="2" id="KW-0813">Transport</keyword>
<keyword evidence="7" id="KW-1185">Reference proteome</keyword>
<dbReference type="GO" id="GO:0005524">
    <property type="term" value="F:ATP binding"/>
    <property type="evidence" value="ECO:0007669"/>
    <property type="project" value="UniProtKB-KW"/>
</dbReference>
<evidence type="ECO:0000256" key="1">
    <source>
        <dbReference type="ARBA" id="ARBA00005417"/>
    </source>
</evidence>
<accession>A0ABV0EZ37</accession>
<comment type="similarity">
    <text evidence="1">Belongs to the ABC transporter superfamily.</text>
</comment>
<dbReference type="SMART" id="SM00382">
    <property type="entry name" value="AAA"/>
    <property type="match status" value="1"/>
</dbReference>
<keyword evidence="4 6" id="KW-0067">ATP-binding</keyword>
<dbReference type="Gene3D" id="3.40.50.300">
    <property type="entry name" value="P-loop containing nucleotide triphosphate hydrolases"/>
    <property type="match status" value="1"/>
</dbReference>
<dbReference type="RefSeq" id="WP_161870697.1">
    <property type="nucleotide sequence ID" value="NZ_MAEI02000001.1"/>
</dbReference>
<evidence type="ECO:0000313" key="7">
    <source>
        <dbReference type="Proteomes" id="UP001429357"/>
    </source>
</evidence>
<organism evidence="6 7">
    <name type="scientific">Enterococcus diestrammenae</name>
    <dbReference type="NCBI Taxonomy" id="1155073"/>
    <lineage>
        <taxon>Bacteria</taxon>
        <taxon>Bacillati</taxon>
        <taxon>Bacillota</taxon>
        <taxon>Bacilli</taxon>
        <taxon>Lactobacillales</taxon>
        <taxon>Enterococcaceae</taxon>
        <taxon>Enterococcus</taxon>
    </lineage>
</organism>
<sequence length="265" mass="29291">MTILSFEHINLSKGGTPLLTDINWQIHSGEDWGLLGLNGAGKTLMLQMIAGNLWPSSGKLTVLGEVFGKTNIPDLTKRIGWVSNILQHKFYQNDVAEEIVLSGKFASIGIWQAYPAADLRTARELLASLGGASLLGKSYQVLSQGEKQLVLIARALMAKPELLILDEPCNGLDLFAREDLLARIQQIKAQPNAPTVLLVTHHTEEIPDFISHVLMIRDGQIVRQGPRAELMTPEVLTAFYQKPIAIHPYSNGRMIVQPRLPKTDF</sequence>
<dbReference type="InterPro" id="IPR003439">
    <property type="entry name" value="ABC_transporter-like_ATP-bd"/>
</dbReference>
<dbReference type="Proteomes" id="UP001429357">
    <property type="component" value="Unassembled WGS sequence"/>
</dbReference>
<proteinExistence type="inferred from homology"/>
<dbReference type="PANTHER" id="PTHR42734">
    <property type="entry name" value="METAL TRANSPORT SYSTEM ATP-BINDING PROTEIN TM_0124-RELATED"/>
    <property type="match status" value="1"/>
</dbReference>
<keyword evidence="3" id="KW-0547">Nucleotide-binding</keyword>
<evidence type="ECO:0000313" key="6">
    <source>
        <dbReference type="EMBL" id="MEO1781083.1"/>
    </source>
</evidence>
<dbReference type="InterPro" id="IPR017871">
    <property type="entry name" value="ABC_transporter-like_CS"/>
</dbReference>
<evidence type="ECO:0000256" key="2">
    <source>
        <dbReference type="ARBA" id="ARBA00022448"/>
    </source>
</evidence>
<comment type="caution">
    <text evidence="6">The sequence shown here is derived from an EMBL/GenBank/DDBJ whole genome shotgun (WGS) entry which is preliminary data.</text>
</comment>
<evidence type="ECO:0000256" key="4">
    <source>
        <dbReference type="ARBA" id="ARBA00022840"/>
    </source>
</evidence>
<protein>
    <submittedName>
        <fullName evidence="6">Iron complex transport system ATP-binding protein</fullName>
    </submittedName>
</protein>
<dbReference type="InterPro" id="IPR050153">
    <property type="entry name" value="Metal_Ion_Import_ABC"/>
</dbReference>
<dbReference type="SUPFAM" id="SSF52540">
    <property type="entry name" value="P-loop containing nucleoside triphosphate hydrolases"/>
    <property type="match status" value="1"/>
</dbReference>
<reference evidence="6" key="2">
    <citation type="submission" date="2024-02" db="EMBL/GenBank/DDBJ databases">
        <title>The Genome Sequence of Enterococcus diestrammenae JM9A.</title>
        <authorList>
            <person name="Earl A."/>
            <person name="Manson A."/>
            <person name="Gilmore M."/>
            <person name="Sanders J."/>
            <person name="Shea T."/>
            <person name="Howe W."/>
            <person name="Livny J."/>
            <person name="Cuomo C."/>
            <person name="Neafsey D."/>
            <person name="Birren B."/>
        </authorList>
    </citation>
    <scope>NUCLEOTIDE SEQUENCE</scope>
    <source>
        <strain evidence="6">JM9A</strain>
    </source>
</reference>
<dbReference type="PANTHER" id="PTHR42734:SF17">
    <property type="entry name" value="METAL TRANSPORT SYSTEM ATP-BINDING PROTEIN TM_0124-RELATED"/>
    <property type="match status" value="1"/>
</dbReference>
<dbReference type="InterPro" id="IPR027417">
    <property type="entry name" value="P-loop_NTPase"/>
</dbReference>
<dbReference type="PROSITE" id="PS50893">
    <property type="entry name" value="ABC_TRANSPORTER_2"/>
    <property type="match status" value="1"/>
</dbReference>